<organism evidence="13 14">
    <name type="scientific">Ancylomarina euxinus</name>
    <dbReference type="NCBI Taxonomy" id="2283627"/>
    <lineage>
        <taxon>Bacteria</taxon>
        <taxon>Pseudomonadati</taxon>
        <taxon>Bacteroidota</taxon>
        <taxon>Bacteroidia</taxon>
        <taxon>Marinilabiliales</taxon>
        <taxon>Marinifilaceae</taxon>
        <taxon>Ancylomarina</taxon>
    </lineage>
</organism>
<dbReference type="Pfam" id="PF13715">
    <property type="entry name" value="CarbopepD_reg_2"/>
    <property type="match status" value="1"/>
</dbReference>
<feature type="domain" description="TonB-dependent receptor-like beta-barrel" evidence="11">
    <location>
        <begin position="430"/>
        <end position="1004"/>
    </location>
</feature>
<reference evidence="13 14" key="1">
    <citation type="submission" date="2018-07" db="EMBL/GenBank/DDBJ databases">
        <title>Draft genome sequence of Ancylomarina sp. M1P.</title>
        <authorList>
            <person name="Yadav S."/>
            <person name="Villanueva L."/>
            <person name="Damste J.S.S."/>
        </authorList>
    </citation>
    <scope>NUCLEOTIDE SEQUENCE [LARGE SCALE GENOMIC DNA]</scope>
    <source>
        <strain evidence="13 14">M1P</strain>
    </source>
</reference>
<dbReference type="AlphaFoldDB" id="A0A425XWX4"/>
<evidence type="ECO:0000256" key="3">
    <source>
        <dbReference type="ARBA" id="ARBA00022452"/>
    </source>
</evidence>
<gene>
    <name evidence="13" type="ORF">DWB61_16630</name>
</gene>
<evidence type="ECO:0000256" key="8">
    <source>
        <dbReference type="PROSITE-ProRule" id="PRU01360"/>
    </source>
</evidence>
<comment type="subcellular location">
    <subcellularLocation>
        <location evidence="1 8">Cell outer membrane</location>
        <topology evidence="1 8">Multi-pass membrane protein</topology>
    </subcellularLocation>
</comment>
<feature type="signal peptide" evidence="10">
    <location>
        <begin position="1"/>
        <end position="20"/>
    </location>
</feature>
<evidence type="ECO:0000313" key="13">
    <source>
        <dbReference type="EMBL" id="RRG19146.1"/>
    </source>
</evidence>
<evidence type="ECO:0000256" key="1">
    <source>
        <dbReference type="ARBA" id="ARBA00004571"/>
    </source>
</evidence>
<sequence length="1050" mass="114776">MKKLTFLVCAFLLIIQVVNAQTKQITGTVTSADDGLGMPGVSVVIKGTTVGASTDIDGKYTLEAQASDILVFSFVGMVAQEIPVGSQAVINIVMETQSIGMDEVVVTAIGVSRSQKSLGYAATSVNSENLTKAAPMNALGGIQGKVAGVNISSASGSPGASTKVILRGYSSLTGGNQPLYVVDGTPVDNRMVGATGSTRSTDFGNNANDINPDNIESVTILKGASATALYGSRAANGVIMITTKSGKAGKLKVNYSGSFDLSTPLRLPELQNEFGQGWSGHYASNENGSWGPRLDGAIRQWGNIVDNQQLLKPFKAQKDNLKDFYDLGTTMNHSMSISGGTDKATYFLSFNNVDADGIVPTDADSYKRNAINFNGSTNFDKFTATTSMNYVRKKAKAVATGQGSSTGATLFQEIIQTPRDMSIVDMKDYNNKFYNVDNFYTPYAQNPYFVLNENGNDFTSDRIYGNISLDYDFTNELSATARIGTDVTNSYLKDWQAIGRPKAGSPNFSRTPDVGGVLEESRHSREINTDLIVKFKKDLNEDFNLNALAGWNVTQSNYRRQSSSVEELTIPNFYSLSNSPNPATTDTYYQKKRLYGVYAQADLAFRNYLFLALVARNDWSSTLPSKDNSFFYPGVSIGFILTDAVESLKSKTITFAKIRGSWGKTGNDADPYNIFNTLVAGNISGGFGSLVFPLKGVSGFEISNQLGNSVLEPEITTEWEFGVDARFFESRVSLDFAYYSKETDGQILPVDIASTSGFTSKVVNFGKVENKGIELQVGLVPIKTSDFTWDLNWTFSNNRNKVLELPDGLDKYEIYSAYGIEFNAVVGQPIGVFKGHAALRDPNGNIVVSADTGIPLEGEKEVYGNAESDFQMGLTNNFKYKNWNLGFSFDYRQGGLMYSYTARLNYFVGNATKTTYNGRNPFIVPGSVNLNSDGTYSANTTAVGKQRINEYWNQTNNKMISREHVLDKTYVKMRDLTLSYNFPENMLNKTPFSQLSLTAYGRNLFIWTPKENNFIDPEGSTYGNDLRSEFGEFAGGPSVRTFGMSLKAAF</sequence>
<dbReference type="Gene3D" id="2.60.40.1120">
    <property type="entry name" value="Carboxypeptidase-like, regulatory domain"/>
    <property type="match status" value="1"/>
</dbReference>
<evidence type="ECO:0000256" key="7">
    <source>
        <dbReference type="ARBA" id="ARBA00023237"/>
    </source>
</evidence>
<dbReference type="InterPro" id="IPR012910">
    <property type="entry name" value="Plug_dom"/>
</dbReference>
<evidence type="ECO:0000259" key="12">
    <source>
        <dbReference type="Pfam" id="PF07715"/>
    </source>
</evidence>
<dbReference type="InterPro" id="IPR008969">
    <property type="entry name" value="CarboxyPept-like_regulatory"/>
</dbReference>
<dbReference type="Proteomes" id="UP000285794">
    <property type="component" value="Unassembled WGS sequence"/>
</dbReference>
<dbReference type="PROSITE" id="PS52016">
    <property type="entry name" value="TONB_DEPENDENT_REC_3"/>
    <property type="match status" value="1"/>
</dbReference>
<evidence type="ECO:0000259" key="11">
    <source>
        <dbReference type="Pfam" id="PF00593"/>
    </source>
</evidence>
<dbReference type="NCBIfam" id="TIGR04057">
    <property type="entry name" value="SusC_RagA_signa"/>
    <property type="match status" value="1"/>
</dbReference>
<keyword evidence="5 9" id="KW-0798">TonB box</keyword>
<dbReference type="SUPFAM" id="SSF56935">
    <property type="entry name" value="Porins"/>
    <property type="match status" value="1"/>
</dbReference>
<comment type="caution">
    <text evidence="13">The sequence shown here is derived from an EMBL/GenBank/DDBJ whole genome shotgun (WGS) entry which is preliminary data.</text>
</comment>
<evidence type="ECO:0000256" key="10">
    <source>
        <dbReference type="SAM" id="SignalP"/>
    </source>
</evidence>
<dbReference type="Gene3D" id="2.40.170.20">
    <property type="entry name" value="TonB-dependent receptor, beta-barrel domain"/>
    <property type="match status" value="1"/>
</dbReference>
<evidence type="ECO:0000313" key="14">
    <source>
        <dbReference type="Proteomes" id="UP000285794"/>
    </source>
</evidence>
<evidence type="ECO:0000256" key="2">
    <source>
        <dbReference type="ARBA" id="ARBA00022448"/>
    </source>
</evidence>
<keyword evidence="3 8" id="KW-1134">Transmembrane beta strand</keyword>
<dbReference type="InterPro" id="IPR023997">
    <property type="entry name" value="TonB-dep_OMP_SusC/RagA_CS"/>
</dbReference>
<keyword evidence="10" id="KW-0732">Signal</keyword>
<keyword evidence="6 8" id="KW-0472">Membrane</keyword>
<evidence type="ECO:0000256" key="9">
    <source>
        <dbReference type="RuleBase" id="RU003357"/>
    </source>
</evidence>
<dbReference type="EMBL" id="QQWG01000025">
    <property type="protein sequence ID" value="RRG19146.1"/>
    <property type="molecule type" value="Genomic_DNA"/>
</dbReference>
<dbReference type="Pfam" id="PF07715">
    <property type="entry name" value="Plug"/>
    <property type="match status" value="1"/>
</dbReference>
<keyword evidence="2 8" id="KW-0813">Transport</keyword>
<protein>
    <submittedName>
        <fullName evidence="13">SusC/RagA family TonB-linked outer membrane protein</fullName>
    </submittedName>
</protein>
<dbReference type="RefSeq" id="WP_125032034.1">
    <property type="nucleotide sequence ID" value="NZ_JAPXVP010000022.1"/>
</dbReference>
<comment type="similarity">
    <text evidence="8 9">Belongs to the TonB-dependent receptor family.</text>
</comment>
<dbReference type="NCBIfam" id="TIGR04056">
    <property type="entry name" value="OMP_RagA_SusC"/>
    <property type="match status" value="1"/>
</dbReference>
<dbReference type="InterPro" id="IPR000531">
    <property type="entry name" value="Beta-barrel_TonB"/>
</dbReference>
<dbReference type="Gene3D" id="2.170.130.10">
    <property type="entry name" value="TonB-dependent receptor, plug domain"/>
    <property type="match status" value="1"/>
</dbReference>
<dbReference type="GO" id="GO:0009279">
    <property type="term" value="C:cell outer membrane"/>
    <property type="evidence" value="ECO:0007669"/>
    <property type="project" value="UniProtKB-SubCell"/>
</dbReference>
<proteinExistence type="inferred from homology"/>
<evidence type="ECO:0000256" key="4">
    <source>
        <dbReference type="ARBA" id="ARBA00022692"/>
    </source>
</evidence>
<accession>A0A425XWX4</accession>
<dbReference type="InterPro" id="IPR023996">
    <property type="entry name" value="TonB-dep_OMP_SusC/RagA"/>
</dbReference>
<evidence type="ECO:0000256" key="5">
    <source>
        <dbReference type="ARBA" id="ARBA00023077"/>
    </source>
</evidence>
<feature type="domain" description="TonB-dependent receptor plug" evidence="12">
    <location>
        <begin position="116"/>
        <end position="238"/>
    </location>
</feature>
<dbReference type="InterPro" id="IPR036942">
    <property type="entry name" value="Beta-barrel_TonB_sf"/>
</dbReference>
<keyword evidence="7 8" id="KW-0998">Cell outer membrane</keyword>
<evidence type="ECO:0000256" key="6">
    <source>
        <dbReference type="ARBA" id="ARBA00023136"/>
    </source>
</evidence>
<dbReference type="Pfam" id="PF00593">
    <property type="entry name" value="TonB_dep_Rec_b-barrel"/>
    <property type="match status" value="1"/>
</dbReference>
<dbReference type="InterPro" id="IPR039426">
    <property type="entry name" value="TonB-dep_rcpt-like"/>
</dbReference>
<dbReference type="SUPFAM" id="SSF49464">
    <property type="entry name" value="Carboxypeptidase regulatory domain-like"/>
    <property type="match status" value="1"/>
</dbReference>
<dbReference type="InterPro" id="IPR037066">
    <property type="entry name" value="Plug_dom_sf"/>
</dbReference>
<feature type="chain" id="PRO_5019333384" evidence="10">
    <location>
        <begin position="21"/>
        <end position="1050"/>
    </location>
</feature>
<name>A0A425XWX4_9BACT</name>
<dbReference type="OrthoDB" id="9768177at2"/>
<keyword evidence="14" id="KW-1185">Reference proteome</keyword>
<keyword evidence="4 8" id="KW-0812">Transmembrane</keyword>